<dbReference type="InterPro" id="IPR016024">
    <property type="entry name" value="ARM-type_fold"/>
</dbReference>
<evidence type="ECO:0000313" key="4">
    <source>
        <dbReference type="EMBL" id="GJJ75307.1"/>
    </source>
</evidence>
<dbReference type="InterPro" id="IPR051023">
    <property type="entry name" value="PP2A_Regulatory_Subunit_A"/>
</dbReference>
<feature type="compositionally biased region" description="Acidic residues" evidence="3">
    <location>
        <begin position="862"/>
        <end position="890"/>
    </location>
</feature>
<name>A0A9P3LYN3_9FUNG</name>
<proteinExistence type="predicted"/>
<feature type="compositionally biased region" description="Acidic residues" evidence="3">
    <location>
        <begin position="935"/>
        <end position="946"/>
    </location>
</feature>
<dbReference type="Proteomes" id="UP000827284">
    <property type="component" value="Unassembled WGS sequence"/>
</dbReference>
<dbReference type="InterPro" id="IPR021133">
    <property type="entry name" value="HEAT_type_2"/>
</dbReference>
<dbReference type="PANTHER" id="PTHR10648">
    <property type="entry name" value="SERINE/THREONINE-PROTEIN PHOSPHATASE PP2A 65 KDA REGULATORY SUBUNIT"/>
    <property type="match status" value="1"/>
</dbReference>
<feature type="compositionally biased region" description="Low complexity" evidence="3">
    <location>
        <begin position="983"/>
        <end position="1022"/>
    </location>
</feature>
<feature type="region of interest" description="Disordered" evidence="3">
    <location>
        <begin position="783"/>
        <end position="837"/>
    </location>
</feature>
<dbReference type="PANTHER" id="PTHR10648:SF1">
    <property type="entry name" value="SERINE_THREONINE-PROTEIN PHOSPHATASE 4 REGULATORY SUBUNIT 1"/>
    <property type="match status" value="1"/>
</dbReference>
<dbReference type="SUPFAM" id="SSF48371">
    <property type="entry name" value="ARM repeat"/>
    <property type="match status" value="1"/>
</dbReference>
<feature type="compositionally biased region" description="Acidic residues" evidence="3">
    <location>
        <begin position="620"/>
        <end position="631"/>
    </location>
</feature>
<feature type="repeat" description="HEAT" evidence="2">
    <location>
        <begin position="116"/>
        <end position="154"/>
    </location>
</feature>
<feature type="compositionally biased region" description="Acidic residues" evidence="3">
    <location>
        <begin position="967"/>
        <end position="980"/>
    </location>
</feature>
<comment type="caution">
    <text evidence="4">The sequence shown here is derived from an EMBL/GenBank/DDBJ whole genome shotgun (WGS) entry which is preliminary data.</text>
</comment>
<feature type="compositionally biased region" description="Acidic residues" evidence="3">
    <location>
        <begin position="1087"/>
        <end position="1101"/>
    </location>
</feature>
<dbReference type="InterPro" id="IPR011989">
    <property type="entry name" value="ARM-like"/>
</dbReference>
<accession>A0A9P3LYN3</accession>
<reference evidence="4" key="2">
    <citation type="journal article" date="2022" name="Microbiol. Resour. Announc.">
        <title>Whole-Genome Sequence of Entomortierella parvispora E1425, a Mucoromycotan Fungus Associated with Burkholderiaceae-Related Endosymbiotic Bacteria.</title>
        <authorList>
            <person name="Herlambang A."/>
            <person name="Guo Y."/>
            <person name="Takashima Y."/>
            <person name="Narisawa K."/>
            <person name="Ohta H."/>
            <person name="Nishizawa T."/>
        </authorList>
    </citation>
    <scope>NUCLEOTIDE SEQUENCE</scope>
    <source>
        <strain evidence="4">E1425</strain>
    </source>
</reference>
<feature type="compositionally biased region" description="Acidic residues" evidence="3">
    <location>
        <begin position="907"/>
        <end position="918"/>
    </location>
</feature>
<evidence type="ECO:0000256" key="3">
    <source>
        <dbReference type="SAM" id="MobiDB-lite"/>
    </source>
</evidence>
<sequence>MADLGLYFGDEDEEQLEQENKALSYLVLATDQDDAFDPVDTENLLAQMSAESLISHRMELDEETNVVQLLSEPNLTALEKVQLLSQSQYHFHRSFLAREITTLLPQMEMREAIGHVIPIIKDFSMDNMDAVREALAAQLDKIVLYFFNNTIIDHDLSTEPVDDEQEDPLEDEYPGQKRPLPHGIFTAIFLNLLLDQVSGIAHQTRVAVAAVSENVSEEIMESEMLNGVIAGLKNLYNAQSQGESYEEPEENQDQYQNEFGYGSTSAKEEEERKAELAKMLVVVLLTTQAKLLGPVRCTNIVIPTLEKFMNNSEFYVRKEIVMALGTLCSIVEPTVVVDQLLPIYDAFVQDDTWHIRRACCTILAPLIAALPTMEMKASKAEEVYGIFSTDVSYSVRNSIMEVLGEVIAKFEKEQVPDSLLNHFLSMGQHPINEYERAVMCAFSFPAVILTAGRSKWELMKPVYMRLAGTFRSPIRRSLACSLHEVAKILGPDLAGRDLAVAFSDCLVAEDEVKEGVLGHVVEFLAALSEEHRSKALEELHHAWTDLERSSNWRLRDSLAGHLPALCELAEAEDLVRFLMPLCVKACTDSVSTIRESGVMTFPALWEASDRVGPVPVPEHSEDEEDEEEEEKDAQVAPTAGEDVEMQDMTDASITNDICDESTSKPTSSSASENIITKMTTLKEQVILQTADFGIHGTFRSRVVAVQIIQSLLDHGITIEEFEQHFMPLMIEHLAVDSVANVRIWTARVVTWIVENGFYGDAPVCEPIQELLLRLQQDSDRDVRIYSGGPAELNPPLKKKKKSSKKSKKEGKTSATKKKVSAVFHQNPKHGEPATMEEEEIDIENVDDEEGEQVQVQVLFQKDEDESNSGEEEEDDEEDDSSDESSEEEEVEQRTTITTRVAKTSWDDVPDAEDEDIDIGDEHSEYELSPRRSILAEDEDEDEDEEGIADRVVPFSTLTANGASPLDVEMEEPEMAAEEGSLETTPSSSAWSPQTSQSTSPERSGPSESAFPPLSPSSPSTISTAQMTPSCPVAQSTLTYAGVAKAKQLSSNLSSLTSFSQANIPEPSVASTLESKTASNADNHSSNDDNEGDDDSEEEDEVVFQGRRQWLTSRTGHHLVARHQNTELLTSFPSLSSPPSSSNSSSSPSSSSALTSASSSSAVAAVAAAATLPFSYASVVASGAPLHSAFSQPLQPVMASSSSSAYSF</sequence>
<evidence type="ECO:0000313" key="5">
    <source>
        <dbReference type="Proteomes" id="UP000827284"/>
    </source>
</evidence>
<dbReference type="GO" id="GO:0005737">
    <property type="term" value="C:cytoplasm"/>
    <property type="evidence" value="ECO:0007669"/>
    <property type="project" value="TreeGrafter"/>
</dbReference>
<feature type="compositionally biased region" description="Basic residues" evidence="3">
    <location>
        <begin position="796"/>
        <end position="819"/>
    </location>
</feature>
<feature type="region of interest" description="Disordered" evidence="3">
    <location>
        <begin position="1129"/>
        <end position="1155"/>
    </location>
</feature>
<gene>
    <name evidence="4" type="ORF">EMPS_07665</name>
</gene>
<dbReference type="PROSITE" id="PS50077">
    <property type="entry name" value="HEAT_REPEAT"/>
    <property type="match status" value="2"/>
</dbReference>
<keyword evidence="1" id="KW-0677">Repeat</keyword>
<feature type="repeat" description="HEAT" evidence="2">
    <location>
        <begin position="301"/>
        <end position="339"/>
    </location>
</feature>
<protein>
    <submittedName>
        <fullName evidence="4">Serine/threonine-protein phosphatase 4 regulatory subunit 1</fullName>
    </submittedName>
</protein>
<dbReference type="Gene3D" id="1.25.10.10">
    <property type="entry name" value="Leucine-rich Repeat Variant"/>
    <property type="match status" value="1"/>
</dbReference>
<feature type="region of interest" description="Disordered" evidence="3">
    <location>
        <begin position="610"/>
        <end position="637"/>
    </location>
</feature>
<dbReference type="AlphaFoldDB" id="A0A9P3LYN3"/>
<dbReference type="OrthoDB" id="340346at2759"/>
<feature type="region of interest" description="Disordered" evidence="3">
    <location>
        <begin position="1066"/>
        <end position="1102"/>
    </location>
</feature>
<feature type="region of interest" description="Disordered" evidence="3">
    <location>
        <begin position="157"/>
        <end position="176"/>
    </location>
</feature>
<evidence type="ECO:0000256" key="2">
    <source>
        <dbReference type="PROSITE-ProRule" id="PRU00103"/>
    </source>
</evidence>
<feature type="region of interest" description="Disordered" evidence="3">
    <location>
        <begin position="851"/>
        <end position="1027"/>
    </location>
</feature>
<dbReference type="GO" id="GO:0019888">
    <property type="term" value="F:protein phosphatase regulator activity"/>
    <property type="evidence" value="ECO:0007669"/>
    <property type="project" value="TreeGrafter"/>
</dbReference>
<keyword evidence="5" id="KW-1185">Reference proteome</keyword>
<organism evidence="4 5">
    <name type="scientific">Entomortierella parvispora</name>
    <dbReference type="NCBI Taxonomy" id="205924"/>
    <lineage>
        <taxon>Eukaryota</taxon>
        <taxon>Fungi</taxon>
        <taxon>Fungi incertae sedis</taxon>
        <taxon>Mucoromycota</taxon>
        <taxon>Mortierellomycotina</taxon>
        <taxon>Mortierellomycetes</taxon>
        <taxon>Mortierellales</taxon>
        <taxon>Mortierellaceae</taxon>
        <taxon>Entomortierella</taxon>
    </lineage>
</organism>
<dbReference type="EMBL" id="BQFW01000010">
    <property type="protein sequence ID" value="GJJ75307.1"/>
    <property type="molecule type" value="Genomic_DNA"/>
</dbReference>
<feature type="compositionally biased region" description="Basic and acidic residues" evidence="3">
    <location>
        <begin position="919"/>
        <end position="929"/>
    </location>
</feature>
<feature type="compositionally biased region" description="Acidic residues" evidence="3">
    <location>
        <begin position="160"/>
        <end position="173"/>
    </location>
</feature>
<reference evidence="4" key="1">
    <citation type="submission" date="2021-11" db="EMBL/GenBank/DDBJ databases">
        <authorList>
            <person name="Herlambang A."/>
            <person name="Guo Y."/>
            <person name="Takashima Y."/>
            <person name="Nishizawa T."/>
        </authorList>
    </citation>
    <scope>NUCLEOTIDE SEQUENCE</scope>
    <source>
        <strain evidence="4">E1425</strain>
    </source>
</reference>
<evidence type="ECO:0000256" key="1">
    <source>
        <dbReference type="ARBA" id="ARBA00022737"/>
    </source>
</evidence>